<name>A0A0F9YFF8_9ZZZZ</name>
<dbReference type="PROSITE" id="PS51186">
    <property type="entry name" value="GNAT"/>
    <property type="match status" value="1"/>
</dbReference>
<comment type="caution">
    <text evidence="2">The sequence shown here is derived from an EMBL/GenBank/DDBJ whole genome shotgun (WGS) entry which is preliminary data.</text>
</comment>
<dbReference type="GO" id="GO:0016747">
    <property type="term" value="F:acyltransferase activity, transferring groups other than amino-acyl groups"/>
    <property type="evidence" value="ECO:0007669"/>
    <property type="project" value="InterPro"/>
</dbReference>
<sequence>MRITLRDYESSDAPRLVELANNENVSQFLIYTFPYPYTMEDANWWISVGSHDNGTITKAIEYDGAFIGTVGITPQVGWKSHTAEIGYWLGEDFWGRGIATEALKLMTEHAFSEGVRGKLFAPVLAPNRASARVLEKNGYLLEGVLKNEVIKNGQMFDILHYAKLRT</sequence>
<dbReference type="PANTHER" id="PTHR43328:SF1">
    <property type="entry name" value="N-ACETYLTRANSFERASE DOMAIN-CONTAINING PROTEIN"/>
    <property type="match status" value="1"/>
</dbReference>
<evidence type="ECO:0000313" key="2">
    <source>
        <dbReference type="EMBL" id="KKO10907.1"/>
    </source>
</evidence>
<evidence type="ECO:0000259" key="1">
    <source>
        <dbReference type="PROSITE" id="PS51186"/>
    </source>
</evidence>
<proteinExistence type="predicted"/>
<organism evidence="2">
    <name type="scientific">marine sediment metagenome</name>
    <dbReference type="NCBI Taxonomy" id="412755"/>
    <lineage>
        <taxon>unclassified sequences</taxon>
        <taxon>metagenomes</taxon>
        <taxon>ecological metagenomes</taxon>
    </lineage>
</organism>
<dbReference type="PANTHER" id="PTHR43328">
    <property type="entry name" value="ACETYLTRANSFERASE-RELATED"/>
    <property type="match status" value="1"/>
</dbReference>
<dbReference type="Pfam" id="PF13302">
    <property type="entry name" value="Acetyltransf_3"/>
    <property type="match status" value="1"/>
</dbReference>
<protein>
    <recommendedName>
        <fullName evidence="1">N-acetyltransferase domain-containing protein</fullName>
    </recommendedName>
</protein>
<reference evidence="2" key="1">
    <citation type="journal article" date="2015" name="Nature">
        <title>Complex archaea that bridge the gap between prokaryotes and eukaryotes.</title>
        <authorList>
            <person name="Spang A."/>
            <person name="Saw J.H."/>
            <person name="Jorgensen S.L."/>
            <person name="Zaremba-Niedzwiedzka K."/>
            <person name="Martijn J."/>
            <person name="Lind A.E."/>
            <person name="van Eijk R."/>
            <person name="Schleper C."/>
            <person name="Guy L."/>
            <person name="Ettema T.J."/>
        </authorList>
    </citation>
    <scope>NUCLEOTIDE SEQUENCE</scope>
</reference>
<gene>
    <name evidence="2" type="ORF">LCGC14_0023900</name>
</gene>
<dbReference type="InterPro" id="IPR000182">
    <property type="entry name" value="GNAT_dom"/>
</dbReference>
<accession>A0A0F9YFF8</accession>
<dbReference type="SUPFAM" id="SSF55729">
    <property type="entry name" value="Acyl-CoA N-acyltransferases (Nat)"/>
    <property type="match status" value="1"/>
</dbReference>
<dbReference type="Gene3D" id="3.40.630.30">
    <property type="match status" value="1"/>
</dbReference>
<dbReference type="CDD" id="cd04301">
    <property type="entry name" value="NAT_SF"/>
    <property type="match status" value="1"/>
</dbReference>
<dbReference type="EMBL" id="LAZR01000004">
    <property type="protein sequence ID" value="KKO10907.1"/>
    <property type="molecule type" value="Genomic_DNA"/>
</dbReference>
<dbReference type="InterPro" id="IPR016181">
    <property type="entry name" value="Acyl_CoA_acyltransferase"/>
</dbReference>
<feature type="domain" description="N-acetyltransferase" evidence="1">
    <location>
        <begin position="3"/>
        <end position="165"/>
    </location>
</feature>
<dbReference type="AlphaFoldDB" id="A0A0F9YFF8"/>